<feature type="compositionally biased region" description="Basic and acidic residues" evidence="3">
    <location>
        <begin position="117"/>
        <end position="127"/>
    </location>
</feature>
<feature type="region of interest" description="Disordered" evidence="3">
    <location>
        <begin position="108"/>
        <end position="127"/>
    </location>
</feature>
<dbReference type="RefSeq" id="XP_015282720.1">
    <property type="nucleotide sequence ID" value="XM_015427234.1"/>
</dbReference>
<evidence type="ECO:0000256" key="1">
    <source>
        <dbReference type="ARBA" id="ARBA00007917"/>
    </source>
</evidence>
<name>A0ABM1L9T2_GEKJA</name>
<dbReference type="InterPro" id="IPR042426">
    <property type="entry name" value="CDPF1"/>
</dbReference>
<dbReference type="PRINTS" id="PR01995">
    <property type="entry name" value="UPF0595"/>
</dbReference>
<evidence type="ECO:0000313" key="7">
    <source>
        <dbReference type="RefSeq" id="XP_015282720.1"/>
    </source>
</evidence>
<accession>A0ABM1L9T2</accession>
<evidence type="ECO:0000313" key="6">
    <source>
        <dbReference type="RefSeq" id="XP_015282719.1"/>
    </source>
</evidence>
<sequence>MESSKEPPLQGTFECELCGLRVPYSYYGQKPPNTYSVTLLEDSYVMRDPFTPEKDKFLILGSECSLCSKRVCVGTDCSLFYAKRFCLPCANLHLEEFPLEIKQDLEKRIRSKPQSSRKGDSKDRKKK</sequence>
<evidence type="ECO:0000313" key="5">
    <source>
        <dbReference type="Proteomes" id="UP000694871"/>
    </source>
</evidence>
<dbReference type="RefSeq" id="XP_015282719.1">
    <property type="nucleotide sequence ID" value="XM_015427233.1"/>
</dbReference>
<dbReference type="Pfam" id="PF10170">
    <property type="entry name" value="C6_DPF"/>
    <property type="match status" value="1"/>
</dbReference>
<proteinExistence type="inferred from homology"/>
<evidence type="ECO:0000256" key="3">
    <source>
        <dbReference type="SAM" id="MobiDB-lite"/>
    </source>
</evidence>
<dbReference type="InterPro" id="IPR018785">
    <property type="entry name" value="CDPF1_dom"/>
</dbReference>
<reference evidence="6 7" key="1">
    <citation type="submission" date="2025-05" db="UniProtKB">
        <authorList>
            <consortium name="RefSeq"/>
        </authorList>
    </citation>
    <scope>IDENTIFICATION</scope>
</reference>
<feature type="domain" description="Cysteine-rich DPF motif" evidence="4">
    <location>
        <begin position="13"/>
        <end position="106"/>
    </location>
</feature>
<keyword evidence="5" id="KW-1185">Reference proteome</keyword>
<dbReference type="PANTHER" id="PTHR31849">
    <property type="entry name" value="CYSTEINE-RICH PDF MOTIF DOMAIN-CONTAINING PROTEIN 1"/>
    <property type="match status" value="1"/>
</dbReference>
<dbReference type="PANTHER" id="PTHR31849:SF1">
    <property type="entry name" value="CYSTEINE-RICH DPF MOTIF DOMAIN-CONTAINING PROTEIN 1"/>
    <property type="match status" value="1"/>
</dbReference>
<comment type="similarity">
    <text evidence="1">Belongs to the CDPF1 family.</text>
</comment>
<evidence type="ECO:0000259" key="4">
    <source>
        <dbReference type="Pfam" id="PF10170"/>
    </source>
</evidence>
<dbReference type="Proteomes" id="UP000694871">
    <property type="component" value="Unplaced"/>
</dbReference>
<organism evidence="5 6">
    <name type="scientific">Gekko japonicus</name>
    <name type="common">Schlegel's Japanese gecko</name>
    <dbReference type="NCBI Taxonomy" id="146911"/>
    <lineage>
        <taxon>Eukaryota</taxon>
        <taxon>Metazoa</taxon>
        <taxon>Chordata</taxon>
        <taxon>Craniata</taxon>
        <taxon>Vertebrata</taxon>
        <taxon>Euteleostomi</taxon>
        <taxon>Lepidosauria</taxon>
        <taxon>Squamata</taxon>
        <taxon>Bifurcata</taxon>
        <taxon>Gekkota</taxon>
        <taxon>Gekkonidae</taxon>
        <taxon>Gekkoninae</taxon>
        <taxon>Gekko</taxon>
    </lineage>
</organism>
<evidence type="ECO:0000256" key="2">
    <source>
        <dbReference type="ARBA" id="ARBA00014801"/>
    </source>
</evidence>
<protein>
    <recommendedName>
        <fullName evidence="2">Cysteine-rich DPF motif domain-containing protein 1</fullName>
    </recommendedName>
</protein>
<gene>
    <name evidence="6 7" type="primary">CDPF1</name>
</gene>
<dbReference type="GeneID" id="107123888"/>